<evidence type="ECO:0000313" key="2">
    <source>
        <dbReference type="EMBL" id="TCO60762.1"/>
    </source>
</evidence>
<dbReference type="SUPFAM" id="SSF51735">
    <property type="entry name" value="NAD(P)-binding Rossmann-fold domains"/>
    <property type="match status" value="1"/>
</dbReference>
<keyword evidence="3" id="KW-1185">Reference proteome</keyword>
<reference evidence="2 3" key="1">
    <citation type="submission" date="2019-03" db="EMBL/GenBank/DDBJ databases">
        <title>Genomic Encyclopedia of Type Strains, Phase IV (KMG-IV): sequencing the most valuable type-strain genomes for metagenomic binning, comparative biology and taxonomic classification.</title>
        <authorList>
            <person name="Goeker M."/>
        </authorList>
    </citation>
    <scope>NUCLEOTIDE SEQUENCE [LARGE SCALE GENOMIC DNA]</scope>
    <source>
        <strain evidence="2 3">DSM 45934</strain>
    </source>
</reference>
<comment type="caution">
    <text evidence="2">The sequence shown here is derived from an EMBL/GenBank/DDBJ whole genome shotgun (WGS) entry which is preliminary data.</text>
</comment>
<dbReference type="Proteomes" id="UP000295680">
    <property type="component" value="Unassembled WGS sequence"/>
</dbReference>
<dbReference type="InterPro" id="IPR016040">
    <property type="entry name" value="NAD(P)-bd_dom"/>
</dbReference>
<dbReference type="Gene3D" id="3.90.25.10">
    <property type="entry name" value="UDP-galactose 4-epimerase, domain 1"/>
    <property type="match status" value="1"/>
</dbReference>
<organism evidence="2 3">
    <name type="scientific">Actinocrispum wychmicini</name>
    <dbReference type="NCBI Taxonomy" id="1213861"/>
    <lineage>
        <taxon>Bacteria</taxon>
        <taxon>Bacillati</taxon>
        <taxon>Actinomycetota</taxon>
        <taxon>Actinomycetes</taxon>
        <taxon>Pseudonocardiales</taxon>
        <taxon>Pseudonocardiaceae</taxon>
        <taxon>Actinocrispum</taxon>
    </lineage>
</organism>
<dbReference type="PANTHER" id="PTHR43162:SF1">
    <property type="entry name" value="PRESTALK A DIFFERENTIATION PROTEIN A"/>
    <property type="match status" value="1"/>
</dbReference>
<proteinExistence type="predicted"/>
<sequence>MEPSLQASADRIPRFVAEAVAAGARRLVLLSAGGVGEADDSHPLKAPEQAVRGSGVDWTILRPDWFSQNFSEGPWLPGILDGTLSLPTGDGRTPFIDAEDIAEVAASALTDDRHSGQIYQLTGPRAISFGEAADLISKATGRTIRHVDLAPEVHVERQVANDVPPDIARLLTGILVTIRDGLAAETADGVERALGRPARPFEAYAAETAAAGHWN</sequence>
<evidence type="ECO:0000313" key="3">
    <source>
        <dbReference type="Proteomes" id="UP000295680"/>
    </source>
</evidence>
<feature type="domain" description="NAD(P)-binding" evidence="1">
    <location>
        <begin position="14"/>
        <end position="111"/>
    </location>
</feature>
<evidence type="ECO:0000259" key="1">
    <source>
        <dbReference type="Pfam" id="PF13460"/>
    </source>
</evidence>
<dbReference type="PANTHER" id="PTHR43162">
    <property type="match status" value="1"/>
</dbReference>
<protein>
    <submittedName>
        <fullName evidence="2">Putative NAD(P)-binding protein</fullName>
    </submittedName>
</protein>
<accession>A0A4R2JPQ9</accession>
<dbReference type="Pfam" id="PF13460">
    <property type="entry name" value="NAD_binding_10"/>
    <property type="match status" value="1"/>
</dbReference>
<dbReference type="Gene3D" id="3.40.50.720">
    <property type="entry name" value="NAD(P)-binding Rossmann-like Domain"/>
    <property type="match status" value="1"/>
</dbReference>
<dbReference type="InterPro" id="IPR036291">
    <property type="entry name" value="NAD(P)-bd_dom_sf"/>
</dbReference>
<gene>
    <name evidence="2" type="ORF">EV192_103337</name>
</gene>
<dbReference type="InterPro" id="IPR051604">
    <property type="entry name" value="Ergot_Alk_Oxidoreductase"/>
</dbReference>
<dbReference type="AlphaFoldDB" id="A0A4R2JPQ9"/>
<name>A0A4R2JPQ9_9PSEU</name>
<dbReference type="EMBL" id="SLWS01000003">
    <property type="protein sequence ID" value="TCO60762.1"/>
    <property type="molecule type" value="Genomic_DNA"/>
</dbReference>